<feature type="domain" description="ABC transmembrane type-1" evidence="6">
    <location>
        <begin position="437"/>
        <end position="726"/>
    </location>
</feature>
<accession>A0A550JIL0</accession>
<dbReference type="CDD" id="cd06261">
    <property type="entry name" value="TM_PBP2"/>
    <property type="match status" value="1"/>
</dbReference>
<comment type="caution">
    <text evidence="7">The sequence shown here is derived from an EMBL/GenBank/DDBJ whole genome shotgun (WGS) entry which is preliminary data.</text>
</comment>
<gene>
    <name evidence="7" type="ORF">FL622_02925</name>
</gene>
<protein>
    <submittedName>
        <fullName evidence="7">ABC transporter permease subunit</fullName>
    </submittedName>
</protein>
<proteinExistence type="inferred from homology"/>
<dbReference type="Proteomes" id="UP000317155">
    <property type="component" value="Unassembled WGS sequence"/>
</dbReference>
<evidence type="ECO:0000256" key="5">
    <source>
        <dbReference type="RuleBase" id="RU363032"/>
    </source>
</evidence>
<feature type="transmembrane region" description="Helical" evidence="5">
    <location>
        <begin position="477"/>
        <end position="498"/>
    </location>
</feature>
<evidence type="ECO:0000256" key="1">
    <source>
        <dbReference type="ARBA" id="ARBA00004651"/>
    </source>
</evidence>
<feature type="transmembrane region" description="Helical" evidence="5">
    <location>
        <begin position="639"/>
        <end position="660"/>
    </location>
</feature>
<feature type="transmembrane region" description="Helical" evidence="5">
    <location>
        <begin position="445"/>
        <end position="465"/>
    </location>
</feature>
<feature type="transmembrane region" description="Helical" evidence="5">
    <location>
        <begin position="590"/>
        <end position="610"/>
    </location>
</feature>
<dbReference type="GO" id="GO:0005886">
    <property type="term" value="C:plasma membrane"/>
    <property type="evidence" value="ECO:0007669"/>
    <property type="project" value="UniProtKB-SubCell"/>
</dbReference>
<evidence type="ECO:0000259" key="6">
    <source>
        <dbReference type="PROSITE" id="PS50928"/>
    </source>
</evidence>
<evidence type="ECO:0000256" key="2">
    <source>
        <dbReference type="ARBA" id="ARBA00022692"/>
    </source>
</evidence>
<keyword evidence="2 5" id="KW-0812">Transmembrane</keyword>
<dbReference type="EMBL" id="VJVV01000002">
    <property type="protein sequence ID" value="TRO83052.1"/>
    <property type="molecule type" value="Genomic_DNA"/>
</dbReference>
<reference evidence="7 8" key="1">
    <citation type="submission" date="2019-07" db="EMBL/GenBank/DDBJ databases">
        <title>Insights of Desulfuromonas acetexigens electromicrobiology.</title>
        <authorList>
            <person name="Katuri K."/>
            <person name="Sapireddy V."/>
            <person name="Shaw D.R."/>
            <person name="Saikaly P."/>
        </authorList>
    </citation>
    <scope>NUCLEOTIDE SEQUENCE [LARGE SCALE GENOMIC DNA]</scope>
    <source>
        <strain evidence="7 8">2873</strain>
    </source>
</reference>
<sequence>MDKNVLRRIKLRDRLARYVITVGGLAIIASVILILLLIGNVTIPLFKSPAAVPLADLSLADPAPSGNILAVDLDEYLETAVALDADGFFRFSSLPGGEAGERLPLTPPSDEAAHPLRARVEAPLTFSTLWSDGTLTIDQVRFTAHFDAEGRRSFVRQVQRQAEFPPPEEGFPSQSLARMTDAGRVRVDLFADNRLKVTQETVSTDFLGNETRSAASYFLTDTDEPITALVLDHPGTALYAGTGRGSLLHWELGEDAPPRLRNHVSARNDGAAVTALALVFGDISLAVGDEKGHLSTWFPVRPADGGEPLLTRIHRLTRHDQAIRDILPSWRDKSLASFDADGSIHLDHMTSERHLLRIETEAPLTQVALAARGNGLLALDENRRLQLWGVDNPHPEISWRTLFGKVWYESYDEPAHVWQSSAANDDFEPKLSLTPLIFGTMKGTFYAMLFAVPIALYGAIYISQFGSPRLRQWIKPAVEVMAAVPSVVIGFLAALWFAPKLEKAVPALFLSVIFIPLALALGILLWQWLRRFQPLKRVERGYEFLAVAPVLLLAIAAAVILGPLVEGWFFDGNFKLWLFNETGQRYDPRNSIVIAFALGFAVIPIIFTIAEDSLSNIPPSLRAASLALGASRWQTVWRVILPSASPGIFAAIMIGLGRAIGETMIVLMATGNTPIIDLSMFNGMRPLSSNIAVEIPEAPHGGSLYRVLFLSAVILFVLTFCLNTVAEVVRQRLRKKYGRF</sequence>
<dbReference type="Gene3D" id="1.10.3720.10">
    <property type="entry name" value="MetI-like"/>
    <property type="match status" value="2"/>
</dbReference>
<dbReference type="AlphaFoldDB" id="A0A550JIL0"/>
<feature type="transmembrane region" description="Helical" evidence="5">
    <location>
        <begin position="707"/>
        <end position="729"/>
    </location>
</feature>
<dbReference type="InterPro" id="IPR015943">
    <property type="entry name" value="WD40/YVTN_repeat-like_dom_sf"/>
</dbReference>
<evidence type="ECO:0000313" key="7">
    <source>
        <dbReference type="EMBL" id="TRO83052.1"/>
    </source>
</evidence>
<dbReference type="Gene3D" id="2.130.10.10">
    <property type="entry name" value="YVTN repeat-like/Quinoprotein amine dehydrogenase"/>
    <property type="match status" value="1"/>
</dbReference>
<dbReference type="PROSITE" id="PS50928">
    <property type="entry name" value="ABC_TM1"/>
    <property type="match status" value="1"/>
</dbReference>
<keyword evidence="4 5" id="KW-0472">Membrane</keyword>
<dbReference type="Pfam" id="PF00528">
    <property type="entry name" value="BPD_transp_1"/>
    <property type="match status" value="1"/>
</dbReference>
<comment type="subcellular location">
    <subcellularLocation>
        <location evidence="1 5">Cell membrane</location>
        <topology evidence="1 5">Multi-pass membrane protein</topology>
    </subcellularLocation>
</comment>
<dbReference type="SUPFAM" id="SSF161098">
    <property type="entry name" value="MetI-like"/>
    <property type="match status" value="2"/>
</dbReference>
<dbReference type="PANTHER" id="PTHR42727:SF1">
    <property type="entry name" value="PHOSPHATE TRANSPORT SYSTEM PERMEASE"/>
    <property type="match status" value="1"/>
</dbReference>
<comment type="similarity">
    <text evidence="5">Belongs to the binding-protein-dependent transport system permease family.</text>
</comment>
<name>A0A550JIL0_9BACT</name>
<dbReference type="RefSeq" id="WP_092055383.1">
    <property type="nucleotide sequence ID" value="NZ_FOJJ01000012.1"/>
</dbReference>
<keyword evidence="8" id="KW-1185">Reference proteome</keyword>
<keyword evidence="3 5" id="KW-1133">Transmembrane helix</keyword>
<dbReference type="InterPro" id="IPR000515">
    <property type="entry name" value="MetI-like"/>
</dbReference>
<evidence type="ECO:0000256" key="4">
    <source>
        <dbReference type="ARBA" id="ARBA00023136"/>
    </source>
</evidence>
<evidence type="ECO:0000256" key="3">
    <source>
        <dbReference type="ARBA" id="ARBA00022989"/>
    </source>
</evidence>
<feature type="transmembrane region" description="Helical" evidence="5">
    <location>
        <begin position="504"/>
        <end position="529"/>
    </location>
</feature>
<dbReference type="InterPro" id="IPR036322">
    <property type="entry name" value="WD40_repeat_dom_sf"/>
</dbReference>
<dbReference type="InterPro" id="IPR035906">
    <property type="entry name" value="MetI-like_sf"/>
</dbReference>
<dbReference type="OrthoDB" id="9785113at2"/>
<dbReference type="GO" id="GO:0055085">
    <property type="term" value="P:transmembrane transport"/>
    <property type="evidence" value="ECO:0007669"/>
    <property type="project" value="InterPro"/>
</dbReference>
<organism evidence="7 8">
    <name type="scientific">Trichloromonas acetexigens</name>
    <dbReference type="NCBI Taxonomy" id="38815"/>
    <lineage>
        <taxon>Bacteria</taxon>
        <taxon>Pseudomonadati</taxon>
        <taxon>Thermodesulfobacteriota</taxon>
        <taxon>Desulfuromonadia</taxon>
        <taxon>Desulfuromonadales</taxon>
        <taxon>Trichloromonadaceae</taxon>
        <taxon>Trichloromonas</taxon>
    </lineage>
</organism>
<feature type="transmembrane region" description="Helical" evidence="5">
    <location>
        <begin position="15"/>
        <end position="38"/>
    </location>
</feature>
<dbReference type="PANTHER" id="PTHR42727">
    <property type="entry name" value="PHOSPHATE TRANSPORT SYSTEM PERMEASE PROTEIN"/>
    <property type="match status" value="1"/>
</dbReference>
<feature type="transmembrane region" description="Helical" evidence="5">
    <location>
        <begin position="541"/>
        <end position="570"/>
    </location>
</feature>
<keyword evidence="5" id="KW-0813">Transport</keyword>
<dbReference type="SUPFAM" id="SSF50978">
    <property type="entry name" value="WD40 repeat-like"/>
    <property type="match status" value="1"/>
</dbReference>
<evidence type="ECO:0000313" key="8">
    <source>
        <dbReference type="Proteomes" id="UP000317155"/>
    </source>
</evidence>